<proteinExistence type="predicted"/>
<name>A0ABM6RQN0_9FIRM</name>
<dbReference type="EMBL" id="CP019454">
    <property type="protein sequence ID" value="AUW93733.1"/>
    <property type="molecule type" value="Genomic_DNA"/>
</dbReference>
<keyword evidence="2" id="KW-1185">Reference proteome</keyword>
<gene>
    <name evidence="1" type="ORF">BXT84_07070</name>
</gene>
<evidence type="ECO:0000313" key="2">
    <source>
        <dbReference type="Proteomes" id="UP000325292"/>
    </source>
</evidence>
<sequence>MWFRRRPQVPLFFWFLALLGLTRVARVTKWSNMSDEQRAAYREKRHRFLQKLDDAYRVWDEPVDDGPASDQK</sequence>
<protein>
    <submittedName>
        <fullName evidence="1">Uncharacterized protein</fullName>
    </submittedName>
</protein>
<evidence type="ECO:0000313" key="1">
    <source>
        <dbReference type="EMBL" id="AUW93733.1"/>
    </source>
</evidence>
<accession>A0ABM6RQN0</accession>
<dbReference type="Proteomes" id="UP000325292">
    <property type="component" value="Chromosome"/>
</dbReference>
<reference evidence="1 2" key="1">
    <citation type="journal article" date="2019" name="Sci. Rep.">
        <title>Sulfobacillus thermotolerans: new insights into resistance and metabolic capacities of acidophilic chemolithotrophs.</title>
        <authorList>
            <person name="Panyushkina A.E."/>
            <person name="Babenko V.V."/>
            <person name="Nikitina A.S."/>
            <person name="Selezneva O.V."/>
            <person name="Tsaplina I.A."/>
            <person name="Letarova M.A."/>
            <person name="Kostryukova E.S."/>
            <person name="Letarov A.V."/>
        </authorList>
    </citation>
    <scope>NUCLEOTIDE SEQUENCE [LARGE SCALE GENOMIC DNA]</scope>
    <source>
        <strain evidence="1 2">Kr1</strain>
    </source>
</reference>
<organism evidence="1 2">
    <name type="scientific">Sulfobacillus thermotolerans</name>
    <dbReference type="NCBI Taxonomy" id="338644"/>
    <lineage>
        <taxon>Bacteria</taxon>
        <taxon>Bacillati</taxon>
        <taxon>Bacillota</taxon>
        <taxon>Clostridia</taxon>
        <taxon>Eubacteriales</taxon>
        <taxon>Clostridiales Family XVII. Incertae Sedis</taxon>
        <taxon>Sulfobacillus</taxon>
    </lineage>
</organism>